<dbReference type="InterPro" id="IPR036979">
    <property type="entry name" value="CM_dom_sf"/>
</dbReference>
<dbReference type="PROSITE" id="PS51168">
    <property type="entry name" value="CHORISMATE_MUT_2"/>
    <property type="match status" value="1"/>
</dbReference>
<dbReference type="RefSeq" id="WP_273938012.1">
    <property type="nucleotide sequence ID" value="NZ_CP097263.1"/>
</dbReference>
<dbReference type="SMART" id="SM00830">
    <property type="entry name" value="CM_2"/>
    <property type="match status" value="1"/>
</dbReference>
<dbReference type="EMBL" id="JBHLUD010000015">
    <property type="protein sequence ID" value="MFC0548152.1"/>
    <property type="molecule type" value="Genomic_DNA"/>
</dbReference>
<dbReference type="Gene3D" id="1.20.59.10">
    <property type="entry name" value="Chorismate mutase"/>
    <property type="match status" value="1"/>
</dbReference>
<keyword evidence="3" id="KW-1185">Reference proteome</keyword>
<feature type="domain" description="Chorismate mutase" evidence="1">
    <location>
        <begin position="3"/>
        <end position="94"/>
    </location>
</feature>
<dbReference type="InterPro" id="IPR002701">
    <property type="entry name" value="CM_II_prokaryot"/>
</dbReference>
<proteinExistence type="predicted"/>
<name>A0ABV6N6F7_9PSEU</name>
<protein>
    <submittedName>
        <fullName evidence="2">Chorismate mutase family protein</fullName>
    </submittedName>
</protein>
<dbReference type="NCBIfam" id="TIGR01803">
    <property type="entry name" value="CM-like"/>
    <property type="match status" value="1"/>
</dbReference>
<comment type="caution">
    <text evidence="2">The sequence shown here is derived from an EMBL/GenBank/DDBJ whole genome shotgun (WGS) entry which is preliminary data.</text>
</comment>
<dbReference type="InterPro" id="IPR008241">
    <property type="entry name" value="Isochorismate_pyruvate-lyase"/>
</dbReference>
<evidence type="ECO:0000313" key="2">
    <source>
        <dbReference type="EMBL" id="MFC0548152.1"/>
    </source>
</evidence>
<gene>
    <name evidence="2" type="ORF">ACFFH7_42060</name>
</gene>
<evidence type="ECO:0000313" key="3">
    <source>
        <dbReference type="Proteomes" id="UP001589810"/>
    </source>
</evidence>
<dbReference type="SUPFAM" id="SSF48600">
    <property type="entry name" value="Chorismate mutase II"/>
    <property type="match status" value="1"/>
</dbReference>
<evidence type="ECO:0000259" key="1">
    <source>
        <dbReference type="PROSITE" id="PS51168"/>
    </source>
</evidence>
<sequence>MDGTADAELARLRARLDGIDEQFLDVLRDRISVCVEIAHVKRRHDVPMMQPHRIGVVQQRAARFAAASGVDADFLRRLYDLVIAETCRVEDEVIGAAEGKASCEHS</sequence>
<dbReference type="Pfam" id="PF01817">
    <property type="entry name" value="CM_2"/>
    <property type="match status" value="1"/>
</dbReference>
<reference evidence="2 3" key="1">
    <citation type="submission" date="2024-09" db="EMBL/GenBank/DDBJ databases">
        <authorList>
            <person name="Sun Q."/>
            <person name="Mori K."/>
        </authorList>
    </citation>
    <scope>NUCLEOTIDE SEQUENCE [LARGE SCALE GENOMIC DNA]</scope>
    <source>
        <strain evidence="2 3">TBRC 1432</strain>
    </source>
</reference>
<accession>A0ABV6N6F7</accession>
<dbReference type="Proteomes" id="UP001589810">
    <property type="component" value="Unassembled WGS sequence"/>
</dbReference>
<dbReference type="InterPro" id="IPR036263">
    <property type="entry name" value="Chorismate_II_sf"/>
</dbReference>
<organism evidence="2 3">
    <name type="scientific">Kutzneria chonburiensis</name>
    <dbReference type="NCBI Taxonomy" id="1483604"/>
    <lineage>
        <taxon>Bacteria</taxon>
        <taxon>Bacillati</taxon>
        <taxon>Actinomycetota</taxon>
        <taxon>Actinomycetes</taxon>
        <taxon>Pseudonocardiales</taxon>
        <taxon>Pseudonocardiaceae</taxon>
        <taxon>Kutzneria</taxon>
    </lineage>
</organism>